<evidence type="ECO:0000313" key="2">
    <source>
        <dbReference type="Proteomes" id="UP000652755"/>
    </source>
</evidence>
<evidence type="ECO:0000313" key="1">
    <source>
        <dbReference type="EMBL" id="MBC6112418.1"/>
    </source>
</evidence>
<name>A0ABR7KXJ8_9SPHI</name>
<dbReference type="EMBL" id="JACRYL010000020">
    <property type="protein sequence ID" value="MBC6112418.1"/>
    <property type="molecule type" value="Genomic_DNA"/>
</dbReference>
<protein>
    <submittedName>
        <fullName evidence="1">Uncharacterized protein</fullName>
    </submittedName>
</protein>
<sequence>MKIIKKIAPSDLENILTSKEYMEDGGMVISSLNYIDENLIVTFNLFINNEKKNQWELKILKIADERFIRGWAQNFTAYSDHFLLYAFTDVFTDLYYNGKSTKPDKLLLDLYKSHLNNYYYDFPFTYGINEAMNVFKLCKDNSGMFARGSRKILMNYQECLAKHGIQSNFVGEIPCINKNLNLLVFGESYFIGEKFIFNKTLDY</sequence>
<keyword evidence="2" id="KW-1185">Reference proteome</keyword>
<dbReference type="RefSeq" id="WP_222621900.1">
    <property type="nucleotide sequence ID" value="NZ_JACRYL010000020.1"/>
</dbReference>
<proteinExistence type="predicted"/>
<dbReference type="Proteomes" id="UP000652755">
    <property type="component" value="Unassembled WGS sequence"/>
</dbReference>
<organism evidence="1 2">
    <name type="scientific">Pedobacter fastidiosus</name>
    <dbReference type="NCBI Taxonomy" id="2765361"/>
    <lineage>
        <taxon>Bacteria</taxon>
        <taxon>Pseudomonadati</taxon>
        <taxon>Bacteroidota</taxon>
        <taxon>Sphingobacteriia</taxon>
        <taxon>Sphingobacteriales</taxon>
        <taxon>Sphingobacteriaceae</taxon>
        <taxon>Pedobacter</taxon>
    </lineage>
</organism>
<gene>
    <name evidence="1" type="ORF">H7U22_18500</name>
</gene>
<comment type="caution">
    <text evidence="1">The sequence shown here is derived from an EMBL/GenBank/DDBJ whole genome shotgun (WGS) entry which is preliminary data.</text>
</comment>
<accession>A0ABR7KXJ8</accession>
<reference evidence="1 2" key="1">
    <citation type="submission" date="2020-08" db="EMBL/GenBank/DDBJ databases">
        <authorList>
            <person name="Sun Q."/>
            <person name="Inoue M."/>
        </authorList>
    </citation>
    <scope>NUCLEOTIDE SEQUENCE [LARGE SCALE GENOMIC DNA]</scope>
    <source>
        <strain evidence="1 2">CCM 8938</strain>
    </source>
</reference>